<evidence type="ECO:0000313" key="7">
    <source>
        <dbReference type="EMBL" id="MFC3700741.1"/>
    </source>
</evidence>
<dbReference type="EMBL" id="JBHRYN010000006">
    <property type="protein sequence ID" value="MFC3700741.1"/>
    <property type="molecule type" value="Genomic_DNA"/>
</dbReference>
<sequence length="203" mass="22354">MFAQYLSGFVVAIGLIVAIGAQNAWVLGMSIRRQYPYTIATVCFTIDALLMAVGVVALGHIQRLLPSIIPYLTYIGVAMLIGLGIQAFYRVFTTHQGLEVSRPEAAVKSRSHVIVLAMTLSLLNPHVYLDTVVLIGNIAAIQEQPWIFWLGSASASVAWFLMLAALGKPLSVWLISPLRWQIFDAIIGVIMFWVAWSLLKSTH</sequence>
<feature type="transmembrane region" description="Helical" evidence="6">
    <location>
        <begin position="6"/>
        <end position="27"/>
    </location>
</feature>
<evidence type="ECO:0000256" key="2">
    <source>
        <dbReference type="ARBA" id="ARBA00022475"/>
    </source>
</evidence>
<keyword evidence="3 6" id="KW-0812">Transmembrane</keyword>
<evidence type="ECO:0000256" key="6">
    <source>
        <dbReference type="SAM" id="Phobius"/>
    </source>
</evidence>
<feature type="transmembrane region" description="Helical" evidence="6">
    <location>
        <begin position="178"/>
        <end position="199"/>
    </location>
</feature>
<feature type="transmembrane region" description="Helical" evidence="6">
    <location>
        <begin position="146"/>
        <end position="166"/>
    </location>
</feature>
<dbReference type="RefSeq" id="WP_290281068.1">
    <property type="nucleotide sequence ID" value="NZ_JAUFQI010000001.1"/>
</dbReference>
<evidence type="ECO:0000256" key="3">
    <source>
        <dbReference type="ARBA" id="ARBA00022692"/>
    </source>
</evidence>
<comment type="subcellular location">
    <subcellularLocation>
        <location evidence="1">Cell membrane</location>
        <topology evidence="1">Multi-pass membrane protein</topology>
    </subcellularLocation>
</comment>
<dbReference type="Proteomes" id="UP001595710">
    <property type="component" value="Unassembled WGS sequence"/>
</dbReference>
<keyword evidence="4 6" id="KW-1133">Transmembrane helix</keyword>
<evidence type="ECO:0000256" key="4">
    <source>
        <dbReference type="ARBA" id="ARBA00022989"/>
    </source>
</evidence>
<comment type="caution">
    <text evidence="7">The sequence shown here is derived from an EMBL/GenBank/DDBJ whole genome shotgun (WGS) entry which is preliminary data.</text>
</comment>
<name>A0ABV7WPM0_9GAMM</name>
<dbReference type="InterPro" id="IPR001123">
    <property type="entry name" value="LeuE-type"/>
</dbReference>
<dbReference type="Pfam" id="PF01810">
    <property type="entry name" value="LysE"/>
    <property type="match status" value="1"/>
</dbReference>
<gene>
    <name evidence="7" type="ORF">ACFOND_03735</name>
</gene>
<keyword evidence="2" id="KW-1003">Cell membrane</keyword>
<dbReference type="PANTHER" id="PTHR30086:SF20">
    <property type="entry name" value="ARGININE EXPORTER PROTEIN ARGO-RELATED"/>
    <property type="match status" value="1"/>
</dbReference>
<keyword evidence="5 6" id="KW-0472">Membrane</keyword>
<accession>A0ABV7WPM0</accession>
<keyword evidence="8" id="KW-1185">Reference proteome</keyword>
<feature type="transmembrane region" description="Helical" evidence="6">
    <location>
        <begin position="113"/>
        <end position="140"/>
    </location>
</feature>
<proteinExistence type="predicted"/>
<dbReference type="PANTHER" id="PTHR30086">
    <property type="entry name" value="ARGININE EXPORTER PROTEIN ARGO"/>
    <property type="match status" value="1"/>
</dbReference>
<reference evidence="8" key="1">
    <citation type="journal article" date="2019" name="Int. J. Syst. Evol. Microbiol.">
        <title>The Global Catalogue of Microorganisms (GCM) 10K type strain sequencing project: providing services to taxonomists for standard genome sequencing and annotation.</title>
        <authorList>
            <consortium name="The Broad Institute Genomics Platform"/>
            <consortium name="The Broad Institute Genome Sequencing Center for Infectious Disease"/>
            <person name="Wu L."/>
            <person name="Ma J."/>
        </authorList>
    </citation>
    <scope>NUCLEOTIDE SEQUENCE [LARGE SCALE GENOMIC DNA]</scope>
    <source>
        <strain evidence="8">CECT 8288</strain>
    </source>
</reference>
<evidence type="ECO:0000256" key="5">
    <source>
        <dbReference type="ARBA" id="ARBA00023136"/>
    </source>
</evidence>
<evidence type="ECO:0000313" key="8">
    <source>
        <dbReference type="Proteomes" id="UP001595710"/>
    </source>
</evidence>
<feature type="transmembrane region" description="Helical" evidence="6">
    <location>
        <begin position="71"/>
        <end position="92"/>
    </location>
</feature>
<organism evidence="7 8">
    <name type="scientific">Reinekea marina</name>
    <dbReference type="NCBI Taxonomy" id="1310421"/>
    <lineage>
        <taxon>Bacteria</taxon>
        <taxon>Pseudomonadati</taxon>
        <taxon>Pseudomonadota</taxon>
        <taxon>Gammaproteobacteria</taxon>
        <taxon>Oceanospirillales</taxon>
        <taxon>Saccharospirillaceae</taxon>
        <taxon>Reinekea</taxon>
    </lineage>
</organism>
<feature type="transmembrane region" description="Helical" evidence="6">
    <location>
        <begin position="39"/>
        <end position="59"/>
    </location>
</feature>
<evidence type="ECO:0000256" key="1">
    <source>
        <dbReference type="ARBA" id="ARBA00004651"/>
    </source>
</evidence>
<protein>
    <submittedName>
        <fullName evidence="7">LysE/ArgO family amino acid transporter</fullName>
    </submittedName>
</protein>